<sequence length="160" mass="17377">MAGAPQLAWILDAMVTMIMSMSALRERSAHSQLAPGEQLLGYGSVVPANSAKGVGIGAAIANQLVNNVAAQSGQVGSIAAGMPRTSGALLLRVTDQRVGLVRPLDGTPVWEVPRAWVIRVERRPRTQLMARFRLHYSDGSWLAFLTMRRRTIEQFRSLIG</sequence>
<reference evidence="1 2" key="1">
    <citation type="journal article" date="2014" name="Genome Announc.">
        <title>Draft Genome Sequence of Streptomyces roseochromogenes subsp. oscitans DS 12.976, Producer of the Aminocoumarin Antibiotic Clorobiocin.</title>
        <authorList>
            <person name="Ruckert C."/>
            <person name="Kalinowski J."/>
            <person name="Heide L."/>
            <person name="Apel A.K."/>
        </authorList>
    </citation>
    <scope>NUCLEOTIDE SEQUENCE [LARGE SCALE GENOMIC DNA]</scope>
    <source>
        <strain evidence="1 2">DS 12.976</strain>
    </source>
</reference>
<keyword evidence="2" id="KW-1185">Reference proteome</keyword>
<gene>
    <name evidence="1" type="ORF">M878_43270</name>
</gene>
<dbReference type="PATRIC" id="fig|1352936.5.peg.8961"/>
<dbReference type="HOGENOM" id="CLU_1651219_0_0_11"/>
<dbReference type="EMBL" id="AWQX01000385">
    <property type="protein sequence ID" value="EST19091.1"/>
    <property type="molecule type" value="Genomic_DNA"/>
</dbReference>
<comment type="caution">
    <text evidence="1">The sequence shown here is derived from an EMBL/GenBank/DDBJ whole genome shotgun (WGS) entry which is preliminary data.</text>
</comment>
<protein>
    <submittedName>
        <fullName evidence="1">Uncharacterized protein</fullName>
    </submittedName>
</protein>
<accession>V6JIV8</accession>
<evidence type="ECO:0000313" key="2">
    <source>
        <dbReference type="Proteomes" id="UP000017984"/>
    </source>
</evidence>
<organism evidence="1 2">
    <name type="scientific">Streptomyces roseochromogenus subsp. oscitans DS 12.976</name>
    <dbReference type="NCBI Taxonomy" id="1352936"/>
    <lineage>
        <taxon>Bacteria</taxon>
        <taxon>Bacillati</taxon>
        <taxon>Actinomycetota</taxon>
        <taxon>Actinomycetes</taxon>
        <taxon>Kitasatosporales</taxon>
        <taxon>Streptomycetaceae</taxon>
        <taxon>Streptomyces</taxon>
    </lineage>
</organism>
<evidence type="ECO:0000313" key="1">
    <source>
        <dbReference type="EMBL" id="EST19091.1"/>
    </source>
</evidence>
<dbReference type="Proteomes" id="UP000017984">
    <property type="component" value="Chromosome"/>
</dbReference>
<proteinExistence type="predicted"/>
<name>V6JIV8_STRRC</name>
<dbReference type="AlphaFoldDB" id="V6JIV8"/>